<dbReference type="EMBL" id="JANJYJ010000001">
    <property type="protein sequence ID" value="KAK3229042.1"/>
    <property type="molecule type" value="Genomic_DNA"/>
</dbReference>
<accession>A0AAE0EIH8</accession>
<sequence length="325" mass="36493">MSVNGPTSGPKSELVVLGCVPQFSPLSPSPSPNPNNKVDRLCRRRGDGEGRIVLNPQRQISRKAFSPLHKMLYVIGGDFNELLSVKEKGGGSDKSSSDMLAFRHAVEYCDLIDLGFFGTKIFSGGIDFFRPKLSTWVSIPLTTDRSSWGLIMLFTVIGADRKVLNSSHSGYRRMTLRALLRVFGVRKRSRVDWLSVGDHNSKYFNAKATARKMKNSISKPFDDNVHLQDSEARLAQIFDNMVASFETLYSIARKKSGKRGLIALKLDMSKAYDMVEWGFLRVVMERMLFPHNWIKLVMDCISTSRLSFVLNGDNICSVVLSRGLR</sequence>
<dbReference type="Proteomes" id="UP001281410">
    <property type="component" value="Unassembled WGS sequence"/>
</dbReference>
<evidence type="ECO:0000313" key="2">
    <source>
        <dbReference type="Proteomes" id="UP001281410"/>
    </source>
</evidence>
<name>A0AAE0EIH8_9ROSI</name>
<comment type="caution">
    <text evidence="1">The sequence shown here is derived from an EMBL/GenBank/DDBJ whole genome shotgun (WGS) entry which is preliminary data.</text>
</comment>
<reference evidence="1" key="1">
    <citation type="journal article" date="2023" name="Plant J.">
        <title>Genome sequences and population genomics provide insights into the demographic history, inbreeding, and mutation load of two 'living fossil' tree species of Dipteronia.</title>
        <authorList>
            <person name="Feng Y."/>
            <person name="Comes H.P."/>
            <person name="Chen J."/>
            <person name="Zhu S."/>
            <person name="Lu R."/>
            <person name="Zhang X."/>
            <person name="Li P."/>
            <person name="Qiu J."/>
            <person name="Olsen K.M."/>
            <person name="Qiu Y."/>
        </authorList>
    </citation>
    <scope>NUCLEOTIDE SEQUENCE</scope>
    <source>
        <strain evidence="1">NBL</strain>
    </source>
</reference>
<evidence type="ECO:0000313" key="1">
    <source>
        <dbReference type="EMBL" id="KAK3229042.1"/>
    </source>
</evidence>
<gene>
    <name evidence="1" type="ORF">Dsin_000923</name>
</gene>
<dbReference type="AlphaFoldDB" id="A0AAE0EIH8"/>
<evidence type="ECO:0008006" key="3">
    <source>
        <dbReference type="Google" id="ProtNLM"/>
    </source>
</evidence>
<keyword evidence="2" id="KW-1185">Reference proteome</keyword>
<organism evidence="1 2">
    <name type="scientific">Dipteronia sinensis</name>
    <dbReference type="NCBI Taxonomy" id="43782"/>
    <lineage>
        <taxon>Eukaryota</taxon>
        <taxon>Viridiplantae</taxon>
        <taxon>Streptophyta</taxon>
        <taxon>Embryophyta</taxon>
        <taxon>Tracheophyta</taxon>
        <taxon>Spermatophyta</taxon>
        <taxon>Magnoliopsida</taxon>
        <taxon>eudicotyledons</taxon>
        <taxon>Gunneridae</taxon>
        <taxon>Pentapetalae</taxon>
        <taxon>rosids</taxon>
        <taxon>malvids</taxon>
        <taxon>Sapindales</taxon>
        <taxon>Sapindaceae</taxon>
        <taxon>Hippocastanoideae</taxon>
        <taxon>Acereae</taxon>
        <taxon>Dipteronia</taxon>
    </lineage>
</organism>
<protein>
    <recommendedName>
        <fullName evidence="3">Reverse transcriptase</fullName>
    </recommendedName>
</protein>
<proteinExistence type="predicted"/>